<feature type="transmembrane region" description="Helical" evidence="1">
    <location>
        <begin position="136"/>
        <end position="158"/>
    </location>
</feature>
<reference evidence="3 4" key="1">
    <citation type="journal article" date="2009" name="Stand. Genomic Sci.">
        <title>Complete genome sequence of Desulfotomaculum acetoxidans type strain (5575).</title>
        <authorList>
            <person name="Spring S."/>
            <person name="Lapidus A."/>
            <person name="Schroder M."/>
            <person name="Gleim D."/>
            <person name="Sims D."/>
            <person name="Meincke L."/>
            <person name="Glavina Del Rio T."/>
            <person name="Tice H."/>
            <person name="Copeland A."/>
            <person name="Cheng J.F."/>
            <person name="Lucas S."/>
            <person name="Chen F."/>
            <person name="Nolan M."/>
            <person name="Bruce D."/>
            <person name="Goodwin L."/>
            <person name="Pitluck S."/>
            <person name="Ivanova N."/>
            <person name="Mavromatis K."/>
            <person name="Mikhailova N."/>
            <person name="Pati A."/>
            <person name="Chen A."/>
            <person name="Palaniappan K."/>
            <person name="Land M."/>
            <person name="Hauser L."/>
            <person name="Chang Y.J."/>
            <person name="Jeffries C.D."/>
            <person name="Chain P."/>
            <person name="Saunders E."/>
            <person name="Brettin T."/>
            <person name="Detter J.C."/>
            <person name="Goker M."/>
            <person name="Bristow J."/>
            <person name="Eisen J.A."/>
            <person name="Markowitz V."/>
            <person name="Hugenholtz P."/>
            <person name="Kyrpides N.C."/>
            <person name="Klenk H.P."/>
            <person name="Han C."/>
        </authorList>
    </citation>
    <scope>NUCLEOTIDE SEQUENCE [LARGE SCALE GENOMIC DNA]</scope>
    <source>
        <strain evidence="4">ATCC 49208 / DSM 771 / VKM B-1644</strain>
    </source>
</reference>
<feature type="transmembrane region" description="Helical" evidence="1">
    <location>
        <begin position="365"/>
        <end position="389"/>
    </location>
</feature>
<keyword evidence="1" id="KW-0472">Membrane</keyword>
<keyword evidence="1" id="KW-1133">Transmembrane helix</keyword>
<feature type="transmembrane region" description="Helical" evidence="1">
    <location>
        <begin position="286"/>
        <end position="303"/>
    </location>
</feature>
<feature type="signal peptide" evidence="2">
    <location>
        <begin position="1"/>
        <end position="24"/>
    </location>
</feature>
<dbReference type="Proteomes" id="UP000002217">
    <property type="component" value="Chromosome"/>
</dbReference>
<gene>
    <name evidence="3" type="ordered locus">Dtox_2607</name>
</gene>
<evidence type="ECO:0000256" key="1">
    <source>
        <dbReference type="SAM" id="Phobius"/>
    </source>
</evidence>
<feature type="transmembrane region" description="Helical" evidence="1">
    <location>
        <begin position="248"/>
        <end position="271"/>
    </location>
</feature>
<dbReference type="NCBIfam" id="TIGR02829">
    <property type="entry name" value="spore_III_AE"/>
    <property type="match status" value="1"/>
</dbReference>
<feature type="transmembrane region" description="Helical" evidence="1">
    <location>
        <begin position="199"/>
        <end position="227"/>
    </location>
</feature>
<dbReference type="eggNOG" id="ENOG502Z7PW">
    <property type="taxonomic scope" value="Bacteria"/>
</dbReference>
<evidence type="ECO:0000313" key="3">
    <source>
        <dbReference type="EMBL" id="ACV63400.1"/>
    </source>
</evidence>
<feature type="transmembrane region" description="Helical" evidence="1">
    <location>
        <begin position="170"/>
        <end position="193"/>
    </location>
</feature>
<organism evidence="3 4">
    <name type="scientific">Desulfofarcimen acetoxidans (strain ATCC 49208 / DSM 771 / KCTC 5769 / VKM B-1644 / 5575)</name>
    <name type="common">Desulfotomaculum acetoxidans</name>
    <dbReference type="NCBI Taxonomy" id="485916"/>
    <lineage>
        <taxon>Bacteria</taxon>
        <taxon>Bacillati</taxon>
        <taxon>Bacillota</taxon>
        <taxon>Clostridia</taxon>
        <taxon>Eubacteriales</taxon>
        <taxon>Peptococcaceae</taxon>
        <taxon>Desulfofarcimen</taxon>
    </lineage>
</organism>
<dbReference type="KEGG" id="dae:Dtox_2607"/>
<sequence>MFNILRGLTCVFCLALVTILFPQAALPEQPAQPVSQSSAEKQLNSLDLNRLEQFVNQMDAEIKSCVPDFNFKETVIKLFNGKLDWKASELFNKLLKYMFREVVGNLSLLGKLIVLAIICAVLRNLIDAFDKGTTGLLAYGVSYMVLITLAVASFGLVVNTGRQAIENMVIFMQALLPILLTLLTAMGGITTAAVTQPVILASISVIGTLIKNIVFPLIFFAAVLSIVSNLSEKFQISKLAGLMKTSGMLLMGMFSTIFLGILAIQGVAGAVSDGVALRTAKFATDAFIPVVGGMFSEALEAVVSSSMLLKNAVGIAGLIMVFILTIFPLLKILSVAFIYKLAAALMQPVDDGQMVECLNGLGNSLITVFAAVATVGLLFFFTIVIVVGVGDLTVMLR</sequence>
<name>C8W104_DESAS</name>
<dbReference type="Pfam" id="PF09546">
    <property type="entry name" value="Spore_III_AE"/>
    <property type="match status" value="1"/>
</dbReference>
<keyword evidence="2" id="KW-0732">Signal</keyword>
<dbReference type="STRING" id="485916.Dtox_2607"/>
<evidence type="ECO:0000256" key="2">
    <source>
        <dbReference type="SAM" id="SignalP"/>
    </source>
</evidence>
<keyword evidence="4" id="KW-1185">Reference proteome</keyword>
<accession>C8W104</accession>
<dbReference type="HOGENOM" id="CLU_046838_1_1_9"/>
<feature type="chain" id="PRO_5002991868" evidence="2">
    <location>
        <begin position="25"/>
        <end position="397"/>
    </location>
</feature>
<evidence type="ECO:0000313" key="4">
    <source>
        <dbReference type="Proteomes" id="UP000002217"/>
    </source>
</evidence>
<dbReference type="EMBL" id="CP001720">
    <property type="protein sequence ID" value="ACV63400.1"/>
    <property type="molecule type" value="Genomic_DNA"/>
</dbReference>
<feature type="transmembrane region" description="Helical" evidence="1">
    <location>
        <begin position="315"/>
        <end position="339"/>
    </location>
</feature>
<protein>
    <submittedName>
        <fullName evidence="3">Stage III sporulation protein AE</fullName>
    </submittedName>
</protein>
<proteinExistence type="predicted"/>
<dbReference type="RefSeq" id="WP_015758095.1">
    <property type="nucleotide sequence ID" value="NC_013216.1"/>
</dbReference>
<keyword evidence="1" id="KW-0812">Transmembrane</keyword>
<dbReference type="InterPro" id="IPR014194">
    <property type="entry name" value="Spore_III_AE"/>
</dbReference>
<dbReference type="AlphaFoldDB" id="C8W104"/>